<dbReference type="OrthoDB" id="4057958at2"/>
<reference evidence="1 2" key="1">
    <citation type="submission" date="2019-07" db="EMBL/GenBank/DDBJ databases">
        <authorList>
            <person name="Zhu P."/>
        </authorList>
    </citation>
    <scope>NUCLEOTIDE SEQUENCE [LARGE SCALE GENOMIC DNA]</scope>
    <source>
        <strain evidence="1 2">SSL-25</strain>
    </source>
</reference>
<evidence type="ECO:0000313" key="1">
    <source>
        <dbReference type="EMBL" id="QDY75428.1"/>
    </source>
</evidence>
<organism evidence="1 2">
    <name type="scientific">Streptomyces qinzhouensis</name>
    <dbReference type="NCBI Taxonomy" id="2599401"/>
    <lineage>
        <taxon>Bacteria</taxon>
        <taxon>Bacillati</taxon>
        <taxon>Actinomycetota</taxon>
        <taxon>Actinomycetes</taxon>
        <taxon>Kitasatosporales</taxon>
        <taxon>Streptomycetaceae</taxon>
        <taxon>Streptomyces</taxon>
    </lineage>
</organism>
<keyword evidence="2" id="KW-1185">Reference proteome</keyword>
<protein>
    <submittedName>
        <fullName evidence="1">Uncharacterized protein</fullName>
    </submittedName>
</protein>
<dbReference type="Proteomes" id="UP000320580">
    <property type="component" value="Chromosome"/>
</dbReference>
<name>A0A5B8IBI1_9ACTN</name>
<dbReference type="SUPFAM" id="SSF48150">
    <property type="entry name" value="DNA-glycosylase"/>
    <property type="match status" value="1"/>
</dbReference>
<dbReference type="EMBL" id="CP042266">
    <property type="protein sequence ID" value="QDY75428.1"/>
    <property type="molecule type" value="Genomic_DNA"/>
</dbReference>
<gene>
    <name evidence="1" type="ORF">FQU76_01680</name>
</gene>
<dbReference type="GO" id="GO:0006281">
    <property type="term" value="P:DNA repair"/>
    <property type="evidence" value="ECO:0007669"/>
    <property type="project" value="InterPro"/>
</dbReference>
<evidence type="ECO:0000313" key="2">
    <source>
        <dbReference type="Proteomes" id="UP000320580"/>
    </source>
</evidence>
<dbReference type="AlphaFoldDB" id="A0A5B8IBI1"/>
<dbReference type="GO" id="GO:0003824">
    <property type="term" value="F:catalytic activity"/>
    <property type="evidence" value="ECO:0007669"/>
    <property type="project" value="InterPro"/>
</dbReference>
<dbReference type="InterPro" id="IPR011257">
    <property type="entry name" value="DNA_glycosylase"/>
</dbReference>
<accession>A0A5B8IBI1</accession>
<dbReference type="RefSeq" id="WP_146478740.1">
    <property type="nucleotide sequence ID" value="NZ_CP042266.1"/>
</dbReference>
<sequence length="277" mass="30318">MTALTRTQPAPAEAERVFHLVRRAAGLTDVKAEVEANHDDNRWWPTSITDPRVRMAVAGWSSRVSYRMIGTYSRVVSEAASIGFDGLVAASDDELAELLTPLGLVGSRVGYFRSLTDLLLRWEKESIDPTTDGADCDALITIFAQEVRGASYKVAQCALLYARGYHCGIIPVDSGMVTKLAPALGISLPSGPVAHERFRYLLEAVAEDRADDLRALARSSEYAVSIPEQSAPSWWTHLVLIYFKRLYLNGPSPRLCPLRPLCGDVVDCSHARSAPDG</sequence>
<dbReference type="KEGG" id="sqz:FQU76_01680"/>
<proteinExistence type="predicted"/>